<dbReference type="AlphaFoldDB" id="A0A2P2NUK1"/>
<proteinExistence type="predicted"/>
<evidence type="ECO:0000313" key="1">
    <source>
        <dbReference type="EMBL" id="MBX46192.1"/>
    </source>
</evidence>
<sequence>MRRILHNSFDFHTSGINLLTNLKLAVTLMII</sequence>
<organism evidence="1">
    <name type="scientific">Rhizophora mucronata</name>
    <name type="common">Asiatic mangrove</name>
    <dbReference type="NCBI Taxonomy" id="61149"/>
    <lineage>
        <taxon>Eukaryota</taxon>
        <taxon>Viridiplantae</taxon>
        <taxon>Streptophyta</taxon>
        <taxon>Embryophyta</taxon>
        <taxon>Tracheophyta</taxon>
        <taxon>Spermatophyta</taxon>
        <taxon>Magnoliopsida</taxon>
        <taxon>eudicotyledons</taxon>
        <taxon>Gunneridae</taxon>
        <taxon>Pentapetalae</taxon>
        <taxon>rosids</taxon>
        <taxon>fabids</taxon>
        <taxon>Malpighiales</taxon>
        <taxon>Rhizophoraceae</taxon>
        <taxon>Rhizophora</taxon>
    </lineage>
</organism>
<protein>
    <submittedName>
        <fullName evidence="1">Uncharacterized protein</fullName>
    </submittedName>
</protein>
<reference evidence="1" key="1">
    <citation type="submission" date="2018-02" db="EMBL/GenBank/DDBJ databases">
        <title>Rhizophora mucronata_Transcriptome.</title>
        <authorList>
            <person name="Meera S.P."/>
            <person name="Sreeshan A."/>
            <person name="Augustine A."/>
        </authorList>
    </citation>
    <scope>NUCLEOTIDE SEQUENCE</scope>
    <source>
        <tissue evidence="1">Leaf</tissue>
    </source>
</reference>
<dbReference type="EMBL" id="GGEC01065708">
    <property type="protein sequence ID" value="MBX46192.1"/>
    <property type="molecule type" value="Transcribed_RNA"/>
</dbReference>
<name>A0A2P2NUK1_RHIMU</name>
<accession>A0A2P2NUK1</accession>